<dbReference type="InterPro" id="IPR000182">
    <property type="entry name" value="GNAT_dom"/>
</dbReference>
<dbReference type="AlphaFoldDB" id="A0A0B2UHT8"/>
<dbReference type="GO" id="GO:0016747">
    <property type="term" value="F:acyltransferase activity, transferring groups other than amino-acyl groups"/>
    <property type="evidence" value="ECO:0007669"/>
    <property type="project" value="InterPro"/>
</dbReference>
<dbReference type="Pfam" id="PF13302">
    <property type="entry name" value="Acetyltransf_3"/>
    <property type="match status" value="1"/>
</dbReference>
<dbReference type="PROSITE" id="PS51186">
    <property type="entry name" value="GNAT"/>
    <property type="match status" value="1"/>
</dbReference>
<name>A0A0B2UHT8_9GAMM</name>
<organism evidence="2 3">
    <name type="scientific">Acinetobacter oleivorans</name>
    <dbReference type="NCBI Taxonomy" id="1148157"/>
    <lineage>
        <taxon>Bacteria</taxon>
        <taxon>Pseudomonadati</taxon>
        <taxon>Pseudomonadota</taxon>
        <taxon>Gammaproteobacteria</taxon>
        <taxon>Moraxellales</taxon>
        <taxon>Moraxellaceae</taxon>
        <taxon>Acinetobacter</taxon>
    </lineage>
</organism>
<evidence type="ECO:0000259" key="1">
    <source>
        <dbReference type="PROSITE" id="PS51186"/>
    </source>
</evidence>
<comment type="caution">
    <text evidence="2">The sequence shown here is derived from an EMBL/GenBank/DDBJ whole genome shotgun (WGS) entry which is preliminary data.</text>
</comment>
<feature type="domain" description="N-acetyltransferase" evidence="1">
    <location>
        <begin position="7"/>
        <end position="174"/>
    </location>
</feature>
<dbReference type="InterPro" id="IPR051531">
    <property type="entry name" value="N-acetyltransferase"/>
</dbReference>
<dbReference type="PANTHER" id="PTHR43792">
    <property type="entry name" value="GNAT FAMILY, PUTATIVE (AFU_ORTHOLOGUE AFUA_3G00765)-RELATED-RELATED"/>
    <property type="match status" value="1"/>
</dbReference>
<proteinExistence type="predicted"/>
<protein>
    <submittedName>
        <fullName evidence="2">Acetyltransferase</fullName>
    </submittedName>
</protein>
<dbReference type="Proteomes" id="UP000031012">
    <property type="component" value="Unassembled WGS sequence"/>
</dbReference>
<gene>
    <name evidence="2" type="ORF">DH17_00640</name>
</gene>
<dbReference type="PANTHER" id="PTHR43792:SF1">
    <property type="entry name" value="N-ACETYLTRANSFERASE DOMAIN-CONTAINING PROTEIN"/>
    <property type="match status" value="1"/>
</dbReference>
<reference evidence="2 3" key="1">
    <citation type="submission" date="2014-03" db="EMBL/GenBank/DDBJ databases">
        <title>Genome sequence of the diesel-degrader and plant-growth promoter Acinetobacter oleivorans PF-1 isolated from the roots of poplar tree.</title>
        <authorList>
            <person name="Gkorezis P."/>
            <person name="van Hamme J."/>
            <person name="Rineau F."/>
            <person name="Vangronsveld J."/>
            <person name="Francetti A."/>
        </authorList>
    </citation>
    <scope>NUCLEOTIDE SEQUENCE [LARGE SCALE GENOMIC DNA]</scope>
    <source>
        <strain evidence="2 3">PF1</strain>
    </source>
</reference>
<dbReference type="SUPFAM" id="SSF55729">
    <property type="entry name" value="Acyl-CoA N-acyltransferases (Nat)"/>
    <property type="match status" value="1"/>
</dbReference>
<dbReference type="EMBL" id="JHQK01000001">
    <property type="protein sequence ID" value="KHN68749.1"/>
    <property type="molecule type" value="Genomic_DNA"/>
</dbReference>
<accession>A0A0B2UHT8</accession>
<evidence type="ECO:0000313" key="3">
    <source>
        <dbReference type="Proteomes" id="UP000031012"/>
    </source>
</evidence>
<sequence>MIETKRLILRQWKENDFEPFIKMGLDQDVMQFFPNLLTPQESLHLIQKISLLIDENGWGFWAVELKESHQFIGFIGLHNQPEQFDFSPCVEIGWRLAKEFWKQGYATEGAKAVLDYAFNVLNLNKVVSFTSTLNKPSQAVMERLGMQKVKSFNHPKVPLDHELRAHVLYEITNAYSSKS</sequence>
<dbReference type="InterPro" id="IPR016181">
    <property type="entry name" value="Acyl_CoA_acyltransferase"/>
</dbReference>
<dbReference type="Gene3D" id="3.40.630.30">
    <property type="match status" value="1"/>
</dbReference>
<keyword evidence="2" id="KW-0808">Transferase</keyword>
<evidence type="ECO:0000313" key="2">
    <source>
        <dbReference type="EMBL" id="KHN68749.1"/>
    </source>
</evidence>